<sequence>MAFWKSDCESTELVPILNNVEQFSDNVNSPILSNNSIENSSDSLASDQTDPSKGESPSKAVQLAKKRLLSYAAQKLKTNVKEEKKIENFNSSDKEPKPLLKKTKQVYPEESAKAVIRDIEFLKKTGYGYQGIKGPSPGLLPDIVIPDVKPLCLSTEEGRIFKKRYIKCKNIRKNNPGIVNARLKSNTSPKIKSNSQENYKEVKPKVEHHNSSIKKSDNGKFDFKKYFNFTAPSVLIEMFKSKSINGEITKIPFQHLRCTTTKPSILFSENRQMPSGFLTRKQFFTLIPNERRILIEKLALDTSEKYDSETKMIKTRKWFPKNWRKFENSEGKLLENSVGLSFLQSYSDEDEDDKKQNEPINEEIVKVESKSSLTPSCSPKMCQEQGELIESASKSKWDDSCEVDNLTPPTENMQNEHFVEEYKKTKEELEKLKAALNLPDFCIEKFRDVFQKDDEDEESLKSSSSKSNKKKLKRKLRHKQIKYSNSELQEERTKKKKKKKSSGKNKSTKEKKRKKEEIKLTIDSIEEQPNKPPKVKIYNEEMNMEKKMFESDDYEDDMKFFAKRFNEEQEKTPIRQNLTKENEESPKIKIDLLKMNEDYLKKQKKKEKLLLSLKEQEPNKNENNDESSITPINEEPNWEKLRDKRKRICEVKSETNNDTALMSMQKSITAFNSWESDEEPVVENCTNYSTTTDSVRLNLPLDIPFNIQPFIKREIKLENLQKPIEIPVTTRIIHDPDFFDIETVQTPPPEEKHRSTNAEGTPDKVVTNLNNSSVILENEYEEFMKSVTFTETTVNANTTSKLESHEETRKQELDTISLVVPQSEPVQTSEALKPIDEISLTPDKKVIFTTLTLPSKKLLIDNSKLNLNDSTDENEDDSLDETEKKKIKDAVTKEEEIIEDENKQVVLPSPTKHHYKSPSPRRNRKEKSPKRRTREDKRISPSRRRSSPKRRRRSVSPLRRSRASPRRRRSPRYRSPLRRRNSVSPKRRSSTMASRRDLSPLKKSLADSTISDDQLENQRTSEITSPKRIPLDVRINQVLGLEERKSEQSPEPSTYYSDPNWNCHYTNNVPQTTYRQVGNMVQIVPTDNVPDLTPVDYHQHQPYEMINQQVDLRPKIVQVGNMLQIVPTDSIPADFVPEVKPNDNKTDWYETSPTCYQQSEKSSAEAAMLLKTAERRAERELRRQEREKRRKEKERRRKEKEIAKMAKLKAKTEIMIKRALELEVDEDEEEERAPIASNNEVVIEQANASQWPPASIALHSKEAGKSILLNSKAGDEPLNSEKRKSKTVQFADGIRPGEGTSPSAGEELSSPPPPKKKMTKEKRLKKLKFDKQMSKRKVKVKVIKKPSTQFDSDSEDNLPPPSPPPGSPPPHLFPPRIKVNSVNNVPATYLTSIIQNAQQQVDHDSNFFMQNNDFSFIKQQQTQPPGMFQPNLYRNLMAPPPPPSQGHLQASPHSSILTSTVSPQSPYHPPTTHLTGHGRHF</sequence>
<dbReference type="EMBL" id="JBDJPC010000007">
    <property type="protein sequence ID" value="KAL1494081.1"/>
    <property type="molecule type" value="Genomic_DNA"/>
</dbReference>
<evidence type="ECO:0000256" key="1">
    <source>
        <dbReference type="SAM" id="MobiDB-lite"/>
    </source>
</evidence>
<feature type="region of interest" description="Disordered" evidence="1">
    <location>
        <begin position="612"/>
        <end position="637"/>
    </location>
</feature>
<organism evidence="2 3">
    <name type="scientific">Hypothenemus hampei</name>
    <name type="common">Coffee berry borer</name>
    <dbReference type="NCBI Taxonomy" id="57062"/>
    <lineage>
        <taxon>Eukaryota</taxon>
        <taxon>Metazoa</taxon>
        <taxon>Ecdysozoa</taxon>
        <taxon>Arthropoda</taxon>
        <taxon>Hexapoda</taxon>
        <taxon>Insecta</taxon>
        <taxon>Pterygota</taxon>
        <taxon>Neoptera</taxon>
        <taxon>Endopterygota</taxon>
        <taxon>Coleoptera</taxon>
        <taxon>Polyphaga</taxon>
        <taxon>Cucujiformia</taxon>
        <taxon>Curculionidae</taxon>
        <taxon>Scolytinae</taxon>
        <taxon>Hypothenemus</taxon>
    </lineage>
</organism>
<keyword evidence="3" id="KW-1185">Reference proteome</keyword>
<feature type="region of interest" description="Disordered" evidence="1">
    <location>
        <begin position="453"/>
        <end position="539"/>
    </location>
</feature>
<feature type="compositionally biased region" description="Basic and acidic residues" evidence="1">
    <location>
        <begin position="1177"/>
        <end position="1187"/>
    </location>
</feature>
<comment type="caution">
    <text evidence="2">The sequence shown here is derived from an EMBL/GenBank/DDBJ whole genome shotgun (WGS) entry which is preliminary data.</text>
</comment>
<feature type="compositionally biased region" description="Basic and acidic residues" evidence="1">
    <location>
        <begin position="198"/>
        <end position="214"/>
    </location>
</feature>
<feature type="region of interest" description="Disordered" evidence="1">
    <location>
        <begin position="746"/>
        <end position="766"/>
    </location>
</feature>
<feature type="compositionally biased region" description="Basic and acidic residues" evidence="1">
    <location>
        <begin position="353"/>
        <end position="369"/>
    </location>
</feature>
<feature type="region of interest" description="Disordered" evidence="1">
    <location>
        <begin position="1040"/>
        <end position="1059"/>
    </location>
</feature>
<feature type="region of interest" description="Disordered" evidence="1">
    <location>
        <begin position="34"/>
        <end position="59"/>
    </location>
</feature>
<feature type="region of interest" description="Disordered" evidence="1">
    <location>
        <begin position="188"/>
        <end position="214"/>
    </location>
</feature>
<feature type="compositionally biased region" description="Basic residues" evidence="1">
    <location>
        <begin position="1314"/>
        <end position="1326"/>
    </location>
</feature>
<feature type="compositionally biased region" description="Polar residues" evidence="1">
    <location>
        <begin position="188"/>
        <end position="197"/>
    </location>
</feature>
<feature type="compositionally biased region" description="Polar residues" evidence="1">
    <location>
        <begin position="34"/>
        <end position="51"/>
    </location>
</feature>
<evidence type="ECO:0000313" key="3">
    <source>
        <dbReference type="Proteomes" id="UP001566132"/>
    </source>
</evidence>
<name>A0ABD1EHI5_HYPHA</name>
<proteinExistence type="predicted"/>
<feature type="compositionally biased region" description="Basic residues" evidence="1">
    <location>
        <begin position="467"/>
        <end position="481"/>
    </location>
</feature>
<feature type="region of interest" description="Disordered" evidence="1">
    <location>
        <begin position="866"/>
        <end position="1028"/>
    </location>
</feature>
<feature type="compositionally biased region" description="Basic residues" evidence="1">
    <location>
        <begin position="1188"/>
        <end position="1198"/>
    </location>
</feature>
<feature type="region of interest" description="Disordered" evidence="1">
    <location>
        <begin position="1142"/>
        <end position="1163"/>
    </location>
</feature>
<evidence type="ECO:0000313" key="2">
    <source>
        <dbReference type="EMBL" id="KAL1494081.1"/>
    </source>
</evidence>
<feature type="compositionally biased region" description="Polar residues" evidence="1">
    <location>
        <begin position="1149"/>
        <end position="1161"/>
    </location>
</feature>
<feature type="compositionally biased region" description="Polar residues" evidence="1">
    <location>
        <begin position="1446"/>
        <end position="1465"/>
    </location>
</feature>
<feature type="region of interest" description="Disordered" evidence="1">
    <location>
        <begin position="1436"/>
        <end position="1481"/>
    </location>
</feature>
<reference evidence="2 3" key="1">
    <citation type="submission" date="2024-05" db="EMBL/GenBank/DDBJ databases">
        <title>Genetic variation in Jamaican populations of the coffee berry borer (Hypothenemus hampei).</title>
        <authorList>
            <person name="Errbii M."/>
            <person name="Myrie A."/>
        </authorList>
    </citation>
    <scope>NUCLEOTIDE SEQUENCE [LARGE SCALE GENOMIC DNA]</scope>
    <source>
        <strain evidence="2">JA-Hopewell-2020-01-JO</strain>
        <tissue evidence="2">Whole body</tissue>
    </source>
</reference>
<feature type="compositionally biased region" description="Basic and acidic residues" evidence="1">
    <location>
        <begin position="881"/>
        <end position="903"/>
    </location>
</feature>
<accession>A0ABD1EHI5</accession>
<feature type="compositionally biased region" description="Polar residues" evidence="1">
    <location>
        <begin position="1006"/>
        <end position="1024"/>
    </location>
</feature>
<feature type="region of interest" description="Disordered" evidence="1">
    <location>
        <begin position="1268"/>
        <end position="1375"/>
    </location>
</feature>
<feature type="compositionally biased region" description="Basic and acidic residues" evidence="1">
    <location>
        <begin position="1273"/>
        <end position="1282"/>
    </location>
</feature>
<feature type="compositionally biased region" description="Acidic residues" evidence="1">
    <location>
        <begin position="870"/>
        <end position="880"/>
    </location>
</feature>
<feature type="region of interest" description="Disordered" evidence="1">
    <location>
        <begin position="348"/>
        <end position="385"/>
    </location>
</feature>
<feature type="region of interest" description="Disordered" evidence="1">
    <location>
        <begin position="1177"/>
        <end position="1199"/>
    </location>
</feature>
<gene>
    <name evidence="2" type="ORF">ABEB36_009735</name>
</gene>
<protein>
    <submittedName>
        <fullName evidence="2">Uncharacterized protein</fullName>
    </submittedName>
</protein>
<feature type="compositionally biased region" description="Basic residues" evidence="1">
    <location>
        <begin position="1334"/>
        <end position="1344"/>
    </location>
</feature>
<feature type="compositionally biased region" description="Pro residues" evidence="1">
    <location>
        <begin position="1358"/>
        <end position="1373"/>
    </location>
</feature>
<feature type="compositionally biased region" description="Basic residues" evidence="1">
    <location>
        <begin position="940"/>
        <end position="989"/>
    </location>
</feature>
<feature type="compositionally biased region" description="Basic residues" evidence="1">
    <location>
        <begin position="911"/>
        <end position="932"/>
    </location>
</feature>
<feature type="compositionally biased region" description="Basic residues" evidence="1">
    <location>
        <begin position="494"/>
        <end position="503"/>
    </location>
</feature>
<feature type="compositionally biased region" description="Polar residues" evidence="1">
    <location>
        <begin position="1049"/>
        <end position="1059"/>
    </location>
</feature>
<feature type="compositionally biased region" description="Basic and acidic residues" evidence="1">
    <location>
        <begin position="614"/>
        <end position="623"/>
    </location>
</feature>
<dbReference type="Proteomes" id="UP001566132">
    <property type="component" value="Unassembled WGS sequence"/>
</dbReference>